<feature type="transmembrane region" description="Helical" evidence="1">
    <location>
        <begin position="48"/>
        <end position="69"/>
    </location>
</feature>
<evidence type="ECO:0000313" key="3">
    <source>
        <dbReference type="Proteomes" id="UP000199152"/>
    </source>
</evidence>
<protein>
    <submittedName>
        <fullName evidence="2">Uncharacterized protein</fullName>
    </submittedName>
</protein>
<evidence type="ECO:0000256" key="1">
    <source>
        <dbReference type="SAM" id="Phobius"/>
    </source>
</evidence>
<feature type="transmembrane region" description="Helical" evidence="1">
    <location>
        <begin position="76"/>
        <end position="104"/>
    </location>
</feature>
<sequence>MSTGTVVRRPRSGVAIALLRLLGAALLAAIALIHGYLWQQGYSGIEVIGPAFLVQTVLGAGGALLVLVAPPRLLPWAAALGVAFAAGSLAALVLSTTVGLFGFIETTSATLWWESFWAEIAGIVVLGALAALTVGRRTAR</sequence>
<keyword evidence="3" id="KW-1185">Reference proteome</keyword>
<organism evidence="2 3">
    <name type="scientific">Geodermatophilus ruber</name>
    <dbReference type="NCBI Taxonomy" id="504800"/>
    <lineage>
        <taxon>Bacteria</taxon>
        <taxon>Bacillati</taxon>
        <taxon>Actinomycetota</taxon>
        <taxon>Actinomycetes</taxon>
        <taxon>Geodermatophilales</taxon>
        <taxon>Geodermatophilaceae</taxon>
        <taxon>Geodermatophilus</taxon>
    </lineage>
</organism>
<feature type="transmembrane region" description="Helical" evidence="1">
    <location>
        <begin position="116"/>
        <end position="135"/>
    </location>
</feature>
<feature type="transmembrane region" description="Helical" evidence="1">
    <location>
        <begin position="12"/>
        <end position="36"/>
    </location>
</feature>
<keyword evidence="1" id="KW-0472">Membrane</keyword>
<dbReference type="AlphaFoldDB" id="A0A1I4GTM5"/>
<proteinExistence type="predicted"/>
<name>A0A1I4GTM5_9ACTN</name>
<dbReference type="STRING" id="504800.SAMN04488085_109175"/>
<dbReference type="EMBL" id="FOSW01000009">
    <property type="protein sequence ID" value="SFL33315.1"/>
    <property type="molecule type" value="Genomic_DNA"/>
</dbReference>
<dbReference type="Proteomes" id="UP000199152">
    <property type="component" value="Unassembled WGS sequence"/>
</dbReference>
<dbReference type="InParanoid" id="A0A1I4GTM5"/>
<accession>A0A1I4GTM5</accession>
<dbReference type="RefSeq" id="WP_091326274.1">
    <property type="nucleotide sequence ID" value="NZ_FOSW01000009.1"/>
</dbReference>
<reference evidence="2 3" key="1">
    <citation type="submission" date="2016-10" db="EMBL/GenBank/DDBJ databases">
        <authorList>
            <person name="de Groot N.N."/>
        </authorList>
    </citation>
    <scope>NUCLEOTIDE SEQUENCE [LARGE SCALE GENOMIC DNA]</scope>
    <source>
        <strain evidence="2 3">DSM 45317</strain>
    </source>
</reference>
<keyword evidence="1" id="KW-1133">Transmembrane helix</keyword>
<evidence type="ECO:0000313" key="2">
    <source>
        <dbReference type="EMBL" id="SFL33315.1"/>
    </source>
</evidence>
<keyword evidence="1" id="KW-0812">Transmembrane</keyword>
<gene>
    <name evidence="2" type="ORF">SAMN04488085_109175</name>
</gene>